<feature type="domain" description="Coilin tudor" evidence="2">
    <location>
        <begin position="456"/>
        <end position="513"/>
    </location>
</feature>
<dbReference type="PANTHER" id="PTHR15197:SF0">
    <property type="entry name" value="COILIN"/>
    <property type="match status" value="1"/>
</dbReference>
<dbReference type="InterPro" id="IPR024822">
    <property type="entry name" value="Coilin"/>
</dbReference>
<dbReference type="GO" id="GO:0030619">
    <property type="term" value="F:U1 snRNA binding"/>
    <property type="evidence" value="ECO:0007669"/>
    <property type="project" value="TreeGrafter"/>
</dbReference>
<keyword evidence="4" id="KW-1185">Reference proteome</keyword>
<sequence length="555" mass="63169">MFENPFRVLLDLTELNIEGFKYVWINVSPRELKTIGDFKSSLYTKLNFENRDIKLFVRDGLLLEDEKIIILREDDTVKVEYGDKYYTVLNETNGWEREKLEKSALKSCEESIVGLTTHKKKKHRRDKESYLSANTSQPEIKRDEHISDPSEPVPKKCKKRDDLHKDISKLNSEMNSNPNINGSSDAGRKKHRKNDNIDNSITNLNSEMSSCCKIKKQKRSHSEDIVQENLVSPLVKLESSSKNNYSTEIFEDFEKGSLGIKNIDTDGVFQLVSDTIQSETCETLPNHKISEIKRKRKRKRNKKRKSTSDVLGISLLENSSVDPNFMPENFSEIKNSLGINKHIRYTSPSPEHNKDLYKGNAISSKSFITDNNLEISSDMAITLTKKKFQKSINSSVDVPSISPKVFTSTLLNNMNCDHCDMTPISNAVSSEEANVHKESKNGKSGLQNVAVEGKDKYAKYPILESMPAVGTHIAYKILELNSNYSPEVSDYKEGIIKSIDADTDEIEVELLKEEVKPGRTGKFENLREDEVPSPEIIKKVILSWPTLIEPRLVIK</sequence>
<feature type="non-terminal residue" evidence="3">
    <location>
        <position position="555"/>
    </location>
</feature>
<dbReference type="EMBL" id="KK122524">
    <property type="protein sequence ID" value="KFM82912.1"/>
    <property type="molecule type" value="Genomic_DNA"/>
</dbReference>
<organism evidence="3 4">
    <name type="scientific">Stegodyphus mimosarum</name>
    <name type="common">African social velvet spider</name>
    <dbReference type="NCBI Taxonomy" id="407821"/>
    <lineage>
        <taxon>Eukaryota</taxon>
        <taxon>Metazoa</taxon>
        <taxon>Ecdysozoa</taxon>
        <taxon>Arthropoda</taxon>
        <taxon>Chelicerata</taxon>
        <taxon>Arachnida</taxon>
        <taxon>Araneae</taxon>
        <taxon>Araneomorphae</taxon>
        <taxon>Entelegynae</taxon>
        <taxon>Eresoidea</taxon>
        <taxon>Eresidae</taxon>
        <taxon>Stegodyphus</taxon>
    </lineage>
</organism>
<feature type="compositionally biased region" description="Basic and acidic residues" evidence="1">
    <location>
        <begin position="139"/>
        <end position="148"/>
    </location>
</feature>
<dbReference type="AlphaFoldDB" id="A0A087UZX3"/>
<protein>
    <submittedName>
        <fullName evidence="3">Coilin</fullName>
    </submittedName>
</protein>
<evidence type="ECO:0000313" key="4">
    <source>
        <dbReference type="Proteomes" id="UP000054359"/>
    </source>
</evidence>
<evidence type="ECO:0000313" key="3">
    <source>
        <dbReference type="EMBL" id="KFM82912.1"/>
    </source>
</evidence>
<reference evidence="3 4" key="1">
    <citation type="submission" date="2013-11" db="EMBL/GenBank/DDBJ databases">
        <title>Genome sequencing of Stegodyphus mimosarum.</title>
        <authorList>
            <person name="Bechsgaard J."/>
        </authorList>
    </citation>
    <scope>NUCLEOTIDE SEQUENCE [LARGE SCALE GENOMIC DNA]</scope>
</reference>
<evidence type="ECO:0000259" key="2">
    <source>
        <dbReference type="Pfam" id="PF23086"/>
    </source>
</evidence>
<feature type="region of interest" description="Disordered" evidence="1">
    <location>
        <begin position="116"/>
        <end position="202"/>
    </location>
</feature>
<dbReference type="OrthoDB" id="74813at2759"/>
<evidence type="ECO:0000256" key="1">
    <source>
        <dbReference type="SAM" id="MobiDB-lite"/>
    </source>
</evidence>
<dbReference type="GO" id="GO:0030620">
    <property type="term" value="F:U2 snRNA binding"/>
    <property type="evidence" value="ECO:0007669"/>
    <property type="project" value="TreeGrafter"/>
</dbReference>
<proteinExistence type="predicted"/>
<dbReference type="Pfam" id="PF23086">
    <property type="entry name" value="Tudor_Coilin"/>
    <property type="match status" value="1"/>
</dbReference>
<dbReference type="InterPro" id="IPR056398">
    <property type="entry name" value="Tudor_Coilin"/>
</dbReference>
<dbReference type="GO" id="GO:0000387">
    <property type="term" value="P:spliceosomal snRNP assembly"/>
    <property type="evidence" value="ECO:0007669"/>
    <property type="project" value="TreeGrafter"/>
</dbReference>
<dbReference type="GO" id="GO:0015030">
    <property type="term" value="C:Cajal body"/>
    <property type="evidence" value="ECO:0007669"/>
    <property type="project" value="TreeGrafter"/>
</dbReference>
<feature type="compositionally biased region" description="Polar residues" evidence="1">
    <location>
        <begin position="169"/>
        <end position="184"/>
    </location>
</feature>
<gene>
    <name evidence="3" type="ORF">X975_01706</name>
</gene>
<feature type="compositionally biased region" description="Basic and acidic residues" evidence="1">
    <location>
        <begin position="159"/>
        <end position="168"/>
    </location>
</feature>
<dbReference type="Proteomes" id="UP000054359">
    <property type="component" value="Unassembled WGS sequence"/>
</dbReference>
<dbReference type="STRING" id="407821.A0A087UZX3"/>
<name>A0A087UZX3_STEMI</name>
<accession>A0A087UZX3</accession>
<dbReference type="OMA" id="QGNNCKK"/>
<dbReference type="PANTHER" id="PTHR15197">
    <property type="entry name" value="COILIN P80"/>
    <property type="match status" value="1"/>
</dbReference>